<feature type="transmembrane region" description="Helical" evidence="2">
    <location>
        <begin position="161"/>
        <end position="184"/>
    </location>
</feature>
<feature type="transmembrane region" description="Helical" evidence="2">
    <location>
        <begin position="193"/>
        <end position="216"/>
    </location>
</feature>
<evidence type="ECO:0000313" key="4">
    <source>
        <dbReference type="Proteomes" id="UP001271792"/>
    </source>
</evidence>
<sequence>MTNPQDPNPWQPSPDTPQAQARLDPFGATAGTYEVTAVNNMGLPMPPAPEMAPPLDHAQWQNPAGAGWQNPTSAYPTAPGGHYQVNQVAQASYPMSPVQSHELPPARPATINAAMWIWIVGAVLSVAVLPVMLLVNADFFLTQDSIVTEEDRRAGELGVRAMAVIFGFVMLVAAAPYVAFAIVLRNGQNWARILLTILGGLGLVSMIGITFISIGARVWQPSVAICIVVIGLTIAAVVLQFLPASNRFVR</sequence>
<feature type="region of interest" description="Disordered" evidence="1">
    <location>
        <begin position="1"/>
        <end position="31"/>
    </location>
</feature>
<dbReference type="EMBL" id="JAXAVV010000027">
    <property type="protein sequence ID" value="MDX8055295.1"/>
    <property type="molecule type" value="Genomic_DNA"/>
</dbReference>
<keyword evidence="2" id="KW-0472">Membrane</keyword>
<feature type="compositionally biased region" description="Pro residues" evidence="1">
    <location>
        <begin position="1"/>
        <end position="15"/>
    </location>
</feature>
<evidence type="ECO:0000313" key="3">
    <source>
        <dbReference type="EMBL" id="MDX8055295.1"/>
    </source>
</evidence>
<evidence type="ECO:0000256" key="1">
    <source>
        <dbReference type="SAM" id="MobiDB-lite"/>
    </source>
</evidence>
<accession>A0ABU4U3Z3</accession>
<feature type="transmembrane region" description="Helical" evidence="2">
    <location>
        <begin position="116"/>
        <end position="141"/>
    </location>
</feature>
<keyword evidence="2" id="KW-1133">Transmembrane helix</keyword>
<dbReference type="RefSeq" id="WP_319989033.1">
    <property type="nucleotide sequence ID" value="NZ_JAXAVV010000027.1"/>
</dbReference>
<organism evidence="3 4">
    <name type="scientific">Lentzea kristufekii</name>
    <dbReference type="NCBI Taxonomy" id="3095430"/>
    <lineage>
        <taxon>Bacteria</taxon>
        <taxon>Bacillati</taxon>
        <taxon>Actinomycetota</taxon>
        <taxon>Actinomycetes</taxon>
        <taxon>Pseudonocardiales</taxon>
        <taxon>Pseudonocardiaceae</taxon>
        <taxon>Lentzea</taxon>
    </lineage>
</organism>
<comment type="caution">
    <text evidence="3">The sequence shown here is derived from an EMBL/GenBank/DDBJ whole genome shotgun (WGS) entry which is preliminary data.</text>
</comment>
<proteinExistence type="predicted"/>
<reference evidence="3 4" key="1">
    <citation type="submission" date="2023-11" db="EMBL/GenBank/DDBJ databases">
        <title>Lentzea sokolovensis, sp. nov., Lentzea kristufkii, sp. nov., and Lentzea miocenensis, sp. nov., rare actinobacteria from Sokolov Coal Basin, Miocene lacustrine sediment, Czech Republic.</title>
        <authorList>
            <person name="Lara A."/>
            <person name="Kotroba L."/>
            <person name="Nouioui I."/>
            <person name="Neumann-Schaal M."/>
            <person name="Mast Y."/>
            <person name="Chronakova A."/>
        </authorList>
    </citation>
    <scope>NUCLEOTIDE SEQUENCE [LARGE SCALE GENOMIC DNA]</scope>
    <source>
        <strain evidence="3 4">BCCO 10_0798</strain>
    </source>
</reference>
<dbReference type="Proteomes" id="UP001271792">
    <property type="component" value="Unassembled WGS sequence"/>
</dbReference>
<keyword evidence="4" id="KW-1185">Reference proteome</keyword>
<gene>
    <name evidence="3" type="ORF">SK571_38475</name>
</gene>
<feature type="transmembrane region" description="Helical" evidence="2">
    <location>
        <begin position="222"/>
        <end position="242"/>
    </location>
</feature>
<evidence type="ECO:0000256" key="2">
    <source>
        <dbReference type="SAM" id="Phobius"/>
    </source>
</evidence>
<keyword evidence="2" id="KW-0812">Transmembrane</keyword>
<protein>
    <submittedName>
        <fullName evidence="3">Uncharacterized protein</fullName>
    </submittedName>
</protein>
<name>A0ABU4U3Z3_9PSEU</name>